<gene>
    <name evidence="2" type="ORF">GOB93_02325</name>
</gene>
<accession>A0ABX0JIF5</accession>
<feature type="transmembrane region" description="Helical" evidence="1">
    <location>
        <begin position="30"/>
        <end position="47"/>
    </location>
</feature>
<organism evidence="2 3">
    <name type="scientific">Acetobacter musti</name>
    <dbReference type="NCBI Taxonomy" id="864732"/>
    <lineage>
        <taxon>Bacteria</taxon>
        <taxon>Pseudomonadati</taxon>
        <taxon>Pseudomonadota</taxon>
        <taxon>Alphaproteobacteria</taxon>
        <taxon>Acetobacterales</taxon>
        <taxon>Acetobacteraceae</taxon>
        <taxon>Acetobacter</taxon>
    </lineage>
</organism>
<dbReference type="EMBL" id="WOTB01000002">
    <property type="protein sequence ID" value="NHN83476.1"/>
    <property type="molecule type" value="Genomic_DNA"/>
</dbReference>
<keyword evidence="1" id="KW-1133">Transmembrane helix</keyword>
<keyword evidence="1" id="KW-0812">Transmembrane</keyword>
<name>A0ABX0JIF5_9PROT</name>
<keyword evidence="3" id="KW-1185">Reference proteome</keyword>
<reference evidence="2 3" key="1">
    <citation type="journal article" date="2020" name="Int. J. Syst. Evol. Microbiol.">
        <title>Novel acetic acid bacteria from cider fermentations: Acetobacter conturbans sp. nov. and Acetobacter fallax sp. nov.</title>
        <authorList>
            <person name="Sombolestani A.S."/>
            <person name="Cleenwerck I."/>
            <person name="Cnockaert M."/>
            <person name="Borremans W."/>
            <person name="Wieme A.D."/>
            <person name="De Vuyst L."/>
            <person name="Vandamme P."/>
        </authorList>
    </citation>
    <scope>NUCLEOTIDE SEQUENCE [LARGE SCALE GENOMIC DNA]</scope>
    <source>
        <strain evidence="2 3">LMG 30640</strain>
    </source>
</reference>
<evidence type="ECO:0000313" key="3">
    <source>
        <dbReference type="Proteomes" id="UP000635278"/>
    </source>
</evidence>
<dbReference type="RefSeq" id="WP_173581902.1">
    <property type="nucleotide sequence ID" value="NZ_WOTB01000002.1"/>
</dbReference>
<protein>
    <submittedName>
        <fullName evidence="2">Uncharacterized protein</fullName>
    </submittedName>
</protein>
<keyword evidence="1" id="KW-0472">Membrane</keyword>
<evidence type="ECO:0000313" key="2">
    <source>
        <dbReference type="EMBL" id="NHN83476.1"/>
    </source>
</evidence>
<dbReference type="Proteomes" id="UP000635278">
    <property type="component" value="Unassembled WGS sequence"/>
</dbReference>
<evidence type="ECO:0000256" key="1">
    <source>
        <dbReference type="SAM" id="Phobius"/>
    </source>
</evidence>
<proteinExistence type="predicted"/>
<comment type="caution">
    <text evidence="2">The sequence shown here is derived from an EMBL/GenBank/DDBJ whole genome shotgun (WGS) entry which is preliminary data.</text>
</comment>
<sequence length="50" mass="5140">MHMLATSLTGIAVAAVIGLAAPHYAPAASVVMVIYTILGLFSAWIAVREA</sequence>